<feature type="transmembrane region" description="Helical" evidence="2">
    <location>
        <begin position="37"/>
        <end position="57"/>
    </location>
</feature>
<keyword evidence="4" id="KW-0418">Kinase</keyword>
<dbReference type="KEGG" id="acad:UA74_12820"/>
<feature type="domain" description="ABC1 atypical kinase-like" evidence="3">
    <location>
        <begin position="188"/>
        <end position="433"/>
    </location>
</feature>
<dbReference type="AlphaFoldDB" id="A0AAC9LBN6"/>
<dbReference type="Pfam" id="PF03109">
    <property type="entry name" value="ABC1"/>
    <property type="match status" value="1"/>
</dbReference>
<dbReference type="CDD" id="cd05121">
    <property type="entry name" value="ABC1_ADCK3-like"/>
    <property type="match status" value="1"/>
</dbReference>
<dbReference type="EMBL" id="CP016076">
    <property type="protein sequence ID" value="APU14622.1"/>
    <property type="molecule type" value="Genomic_DNA"/>
</dbReference>
<proteinExistence type="inferred from homology"/>
<evidence type="ECO:0000313" key="4">
    <source>
        <dbReference type="EMBL" id="APU14622.1"/>
    </source>
</evidence>
<keyword evidence="2" id="KW-1133">Transmembrane helix</keyword>
<feature type="transmembrane region" description="Helical" evidence="2">
    <location>
        <begin position="63"/>
        <end position="90"/>
    </location>
</feature>
<evidence type="ECO:0000256" key="2">
    <source>
        <dbReference type="SAM" id="Phobius"/>
    </source>
</evidence>
<dbReference type="RefSeq" id="WP_075764420.1">
    <property type="nucleotide sequence ID" value="NZ_CP016076.1"/>
</dbReference>
<dbReference type="InterPro" id="IPR050154">
    <property type="entry name" value="UbiB_kinase"/>
</dbReference>
<feature type="transmembrane region" description="Helical" evidence="2">
    <location>
        <begin position="6"/>
        <end position="25"/>
    </location>
</feature>
<sequence>MLAIVAAVTFIGLVFLFGTMARRLLGIRFSRFRAVAAGLLALTIGGPLVSLIVGSSLEQGEGVALLLLVLATACAVLAAMIFLVLAEAFVPSGSVPRVMEWLPALRRRIARTSRYTRLSTIAVRHGLGPYLRGRGEAAPSSVGGRQRLARSLRAALDEGGVTFIKLGQVLSTRQDLLPPEFVEELAGLQDRASAAPWEQVEEVLVAELGRPVQEVFAEFDQEPLAAASIAQVYVARLRTGEEVIVKVQRPGIRTTVERDLDIVTRLGRSLQNGTRWGRSLGVAELTEGFAEALREELDFRIEAGNMAAVGAAARLRADTSVLYPVPHEELSGERVLVMDRLPGRSLRRSGSMVDEAGWDRAELARSLLHCVLRQIMFDGVFHADPHPGNVMVTETGRIGLLDFGSVGRLDGLTKDSLAQLLLGLNAGNASMVADALLAVVERPDDVDEQRLERALGQFMARHLSAGMTPSAQMFVDLFGIVSRHGLAVPPQLAAVARALGTLEGTLQVLLPRFDLVAEARTFGEQALASQGTAGSVRETVKGELLAMLPMLRRLPRRLDRISDSLEQGRLSINVRLFADERDRRFATGLVHQVLLTLLGITSGLIAVMLLGLQGGPQVLGSELSLYAVFGYCLLVIASVLVLRVLVSIFRTDRGRDPASRL</sequence>
<keyword evidence="5" id="KW-1185">Reference proteome</keyword>
<name>A0AAC9LBN6_9PSEU</name>
<keyword evidence="2" id="KW-0472">Membrane</keyword>
<protein>
    <submittedName>
        <fullName evidence="4">Unusual protein kinase</fullName>
    </submittedName>
</protein>
<dbReference type="GO" id="GO:0016301">
    <property type="term" value="F:kinase activity"/>
    <property type="evidence" value="ECO:0007669"/>
    <property type="project" value="UniProtKB-KW"/>
</dbReference>
<dbReference type="PANTHER" id="PTHR10566">
    <property type="entry name" value="CHAPERONE-ACTIVITY OF BC1 COMPLEX CABC1 -RELATED"/>
    <property type="match status" value="1"/>
</dbReference>
<dbReference type="InterPro" id="IPR011009">
    <property type="entry name" value="Kinase-like_dom_sf"/>
</dbReference>
<evidence type="ECO:0000313" key="5">
    <source>
        <dbReference type="Proteomes" id="UP000185511"/>
    </source>
</evidence>
<keyword evidence="4" id="KW-0808">Transferase</keyword>
<dbReference type="Proteomes" id="UP000185511">
    <property type="component" value="Chromosome"/>
</dbReference>
<gene>
    <name evidence="4" type="ORF">UA74_12820</name>
</gene>
<evidence type="ECO:0000259" key="3">
    <source>
        <dbReference type="Pfam" id="PF03109"/>
    </source>
</evidence>
<dbReference type="InterPro" id="IPR004147">
    <property type="entry name" value="ABC1_dom"/>
</dbReference>
<evidence type="ECO:0000256" key="1">
    <source>
        <dbReference type="ARBA" id="ARBA00009670"/>
    </source>
</evidence>
<accession>A0AAC9LBN6</accession>
<dbReference type="SUPFAM" id="SSF56112">
    <property type="entry name" value="Protein kinase-like (PK-like)"/>
    <property type="match status" value="1"/>
</dbReference>
<feature type="transmembrane region" description="Helical" evidence="2">
    <location>
        <begin position="624"/>
        <end position="646"/>
    </location>
</feature>
<feature type="transmembrane region" description="Helical" evidence="2">
    <location>
        <begin position="593"/>
        <end position="612"/>
    </location>
</feature>
<keyword evidence="2" id="KW-0812">Transmembrane</keyword>
<dbReference type="PANTHER" id="PTHR10566:SF113">
    <property type="entry name" value="PROTEIN ACTIVITY OF BC1 COMPLEX KINASE 7, CHLOROPLASTIC"/>
    <property type="match status" value="1"/>
</dbReference>
<comment type="similarity">
    <text evidence="1">Belongs to the protein kinase superfamily. ADCK protein kinase family.</text>
</comment>
<reference evidence="5" key="1">
    <citation type="submission" date="2016-06" db="EMBL/GenBank/DDBJ databases">
        <title>Complete genome sequence of Actinoalloteichus fjordicus DSM 46855 (=ADI127-17), type strain of the new species Actinoalloteichus fjordicus.</title>
        <authorList>
            <person name="Ruckert C."/>
            <person name="Nouioui I."/>
            <person name="Willmese J."/>
            <person name="van Wezel G."/>
            <person name="Klenk H.-P."/>
            <person name="Kalinowski J."/>
            <person name="Zotchev S.B."/>
        </authorList>
    </citation>
    <scope>NUCLEOTIDE SEQUENCE [LARGE SCALE GENOMIC DNA]</scope>
    <source>
        <strain evidence="5">ADI127-7</strain>
    </source>
</reference>
<organism evidence="4 5">
    <name type="scientific">Actinoalloteichus fjordicus</name>
    <dbReference type="NCBI Taxonomy" id="1612552"/>
    <lineage>
        <taxon>Bacteria</taxon>
        <taxon>Bacillati</taxon>
        <taxon>Actinomycetota</taxon>
        <taxon>Actinomycetes</taxon>
        <taxon>Pseudonocardiales</taxon>
        <taxon>Pseudonocardiaceae</taxon>
        <taxon>Actinoalloteichus</taxon>
    </lineage>
</organism>